<protein>
    <recommendedName>
        <fullName evidence="1">DnaJ homologue subfamily C GRV2/DNAJC13 N-terminal domain-containing protein</fullName>
    </recommendedName>
</protein>
<evidence type="ECO:0000313" key="2">
    <source>
        <dbReference type="EMBL" id="CAE0523066.1"/>
    </source>
</evidence>
<name>A0A7S3RFP5_EMIHU</name>
<feature type="domain" description="DnaJ homologue subfamily C GRV2/DNAJC13 N-terminal" evidence="1">
    <location>
        <begin position="55"/>
        <end position="103"/>
    </location>
</feature>
<proteinExistence type="predicted"/>
<organism evidence="2">
    <name type="scientific">Emiliania huxleyi</name>
    <name type="common">Coccolithophore</name>
    <name type="synonym">Pontosphaera huxleyi</name>
    <dbReference type="NCBI Taxonomy" id="2903"/>
    <lineage>
        <taxon>Eukaryota</taxon>
        <taxon>Haptista</taxon>
        <taxon>Haptophyta</taxon>
        <taxon>Prymnesiophyceae</taxon>
        <taxon>Isochrysidales</taxon>
        <taxon>Noelaerhabdaceae</taxon>
        <taxon>Emiliania</taxon>
    </lineage>
</organism>
<evidence type="ECO:0000259" key="1">
    <source>
        <dbReference type="Pfam" id="PF19432"/>
    </source>
</evidence>
<dbReference type="InterPro" id="IPR045802">
    <property type="entry name" value="GRV2/DNAJC13_N"/>
</dbReference>
<gene>
    <name evidence="2" type="ORF">EHUX00137_LOCUS1581</name>
</gene>
<reference evidence="2" key="1">
    <citation type="submission" date="2021-01" db="EMBL/GenBank/DDBJ databases">
        <authorList>
            <person name="Corre E."/>
            <person name="Pelletier E."/>
            <person name="Niang G."/>
            <person name="Scheremetjew M."/>
            <person name="Finn R."/>
            <person name="Kale V."/>
            <person name="Holt S."/>
            <person name="Cochrane G."/>
            <person name="Meng A."/>
            <person name="Brown T."/>
            <person name="Cohen L."/>
        </authorList>
    </citation>
    <scope>NUCLEOTIDE SEQUENCE</scope>
    <source>
        <strain evidence="2">379</strain>
    </source>
</reference>
<dbReference type="AlphaFoldDB" id="A0A7S3RFP5"/>
<dbReference type="EMBL" id="HBIR01002296">
    <property type="protein sequence ID" value="CAE0523066.1"/>
    <property type="molecule type" value="Transcribed_RNA"/>
</dbReference>
<accession>A0A7S3RFP5</accession>
<sequence>MLDRADTSAAPVQYRHATALVQRDAERRAAVAEAAHMVRQSKWSDRSEAQEFVAVKQGNALRGSYMRIIEIGPRGICTLDPSTRRLTNRWPLTRVVRVTADDQCGVDLLLSEPVGGLFCLPLAVERRVSFALATPGESAQLLETIRAQRVVVQALQCFEQRSLIRESPDEALYAAPLRVQPAPLSAEPSPRRAEDAAVLGPTAFDRVLRPEPLAEPAAAPPRKPAWVDLRRVPDTLLHACGGEQAAWDEPAASIAVAKAGLVAKLRASSPPISRLPSGTGSGEYSA</sequence>
<dbReference type="Pfam" id="PF19432">
    <property type="entry name" value="RME-8_N"/>
    <property type="match status" value="1"/>
</dbReference>